<evidence type="ECO:0000313" key="2">
    <source>
        <dbReference type="EMBL" id="CAB4129705.1"/>
    </source>
</evidence>
<name>A0A6J5L6L0_9CAUD</name>
<feature type="compositionally biased region" description="Basic and acidic residues" evidence="1">
    <location>
        <begin position="50"/>
        <end position="60"/>
    </location>
</feature>
<proteinExistence type="predicted"/>
<reference evidence="2" key="1">
    <citation type="submission" date="2020-04" db="EMBL/GenBank/DDBJ databases">
        <authorList>
            <person name="Chiriac C."/>
            <person name="Salcher M."/>
            <person name="Ghai R."/>
            <person name="Kavagutti S V."/>
        </authorList>
    </citation>
    <scope>NUCLEOTIDE SEQUENCE</scope>
</reference>
<feature type="region of interest" description="Disordered" evidence="1">
    <location>
        <begin position="38"/>
        <end position="60"/>
    </location>
</feature>
<organism evidence="2">
    <name type="scientific">uncultured Caudovirales phage</name>
    <dbReference type="NCBI Taxonomy" id="2100421"/>
    <lineage>
        <taxon>Viruses</taxon>
        <taxon>Duplodnaviria</taxon>
        <taxon>Heunggongvirae</taxon>
        <taxon>Uroviricota</taxon>
        <taxon>Caudoviricetes</taxon>
        <taxon>Peduoviridae</taxon>
        <taxon>Maltschvirus</taxon>
        <taxon>Maltschvirus maltsch</taxon>
    </lineage>
</organism>
<evidence type="ECO:0000256" key="1">
    <source>
        <dbReference type="SAM" id="MobiDB-lite"/>
    </source>
</evidence>
<protein>
    <submittedName>
        <fullName evidence="2">Uncharacterized protein</fullName>
    </submittedName>
</protein>
<accession>A0A6J5L6L0</accession>
<dbReference type="EMBL" id="LR796236">
    <property type="protein sequence ID" value="CAB4129705.1"/>
    <property type="molecule type" value="Genomic_DNA"/>
</dbReference>
<gene>
    <name evidence="2" type="ORF">UFOVP115_93</name>
</gene>
<sequence length="60" mass="6478">MTNYEVSFSDNCLECGCQIWLEGGVWVDNSGGDVCGANGDNEPHQASGDEITHLTKTEEN</sequence>